<dbReference type="GO" id="GO:0004497">
    <property type="term" value="F:monooxygenase activity"/>
    <property type="evidence" value="ECO:0007669"/>
    <property type="project" value="UniProtKB-KW"/>
</dbReference>
<dbReference type="InterPro" id="IPR050744">
    <property type="entry name" value="AI-2_Isomerase_LsrG"/>
</dbReference>
<gene>
    <name evidence="2" type="ORF">SAMN05421659_111145</name>
</gene>
<dbReference type="OrthoDB" id="123158at2"/>
<dbReference type="SUPFAM" id="SSF54909">
    <property type="entry name" value="Dimeric alpha+beta barrel"/>
    <property type="match status" value="1"/>
</dbReference>
<protein>
    <submittedName>
        <fullName evidence="2">Quinol monooxygenase YgiN</fullName>
    </submittedName>
</protein>
<dbReference type="RefSeq" id="WP_092455241.1">
    <property type="nucleotide sequence ID" value="NZ_FOJI01000011.1"/>
</dbReference>
<evidence type="ECO:0000259" key="1">
    <source>
        <dbReference type="PROSITE" id="PS51725"/>
    </source>
</evidence>
<dbReference type="PANTHER" id="PTHR33336:SF3">
    <property type="entry name" value="ABM DOMAIN-CONTAINING PROTEIN"/>
    <property type="match status" value="1"/>
</dbReference>
<reference evidence="2 3" key="1">
    <citation type="submission" date="2016-10" db="EMBL/GenBank/DDBJ databases">
        <authorList>
            <person name="de Groot N.N."/>
        </authorList>
    </citation>
    <scope>NUCLEOTIDE SEQUENCE [LARGE SCALE GENOMIC DNA]</scope>
    <source>
        <strain evidence="2 3">DSM 9179</strain>
    </source>
</reference>
<keyword evidence="2" id="KW-0560">Oxidoreductase</keyword>
<keyword evidence="3" id="KW-1185">Reference proteome</keyword>
<dbReference type="STRING" id="99656.SAMN05421659_111145"/>
<proteinExistence type="predicted"/>
<organism evidence="2 3">
    <name type="scientific">[Clostridium] fimetarium</name>
    <dbReference type="NCBI Taxonomy" id="99656"/>
    <lineage>
        <taxon>Bacteria</taxon>
        <taxon>Bacillati</taxon>
        <taxon>Bacillota</taxon>
        <taxon>Clostridia</taxon>
        <taxon>Lachnospirales</taxon>
        <taxon>Lachnospiraceae</taxon>
    </lineage>
</organism>
<dbReference type="PANTHER" id="PTHR33336">
    <property type="entry name" value="QUINOL MONOOXYGENASE YGIN-RELATED"/>
    <property type="match status" value="1"/>
</dbReference>
<dbReference type="Pfam" id="PF03992">
    <property type="entry name" value="ABM"/>
    <property type="match status" value="1"/>
</dbReference>
<accession>A0A1I0R3B8</accession>
<dbReference type="AlphaFoldDB" id="A0A1I0R3B8"/>
<sequence>MIDSESGNGKEMFLINVTYTVKDGKRDEFYNQLCDKEIIKKSRNEEGNLKYDYYFPVDNANDILLLESWTDATSQQIHSQTPHFQELQELKKKYILNVKFEKFIGTPL</sequence>
<feature type="domain" description="ABM" evidence="1">
    <location>
        <begin position="13"/>
        <end position="103"/>
    </location>
</feature>
<name>A0A1I0R3B8_9FIRM</name>
<keyword evidence="2" id="KW-0503">Monooxygenase</keyword>
<evidence type="ECO:0000313" key="2">
    <source>
        <dbReference type="EMBL" id="SEW34974.1"/>
    </source>
</evidence>
<dbReference type="EMBL" id="FOJI01000011">
    <property type="protein sequence ID" value="SEW34974.1"/>
    <property type="molecule type" value="Genomic_DNA"/>
</dbReference>
<dbReference type="PROSITE" id="PS51725">
    <property type="entry name" value="ABM"/>
    <property type="match status" value="1"/>
</dbReference>
<dbReference type="Proteomes" id="UP000199701">
    <property type="component" value="Unassembled WGS sequence"/>
</dbReference>
<evidence type="ECO:0000313" key="3">
    <source>
        <dbReference type="Proteomes" id="UP000199701"/>
    </source>
</evidence>
<dbReference type="InterPro" id="IPR007138">
    <property type="entry name" value="ABM_dom"/>
</dbReference>
<dbReference type="InterPro" id="IPR011008">
    <property type="entry name" value="Dimeric_a/b-barrel"/>
</dbReference>
<dbReference type="Gene3D" id="3.30.70.100">
    <property type="match status" value="1"/>
</dbReference>